<dbReference type="SMART" id="SM00283">
    <property type="entry name" value="MA"/>
    <property type="match status" value="1"/>
</dbReference>
<evidence type="ECO:0000313" key="9">
    <source>
        <dbReference type="Proteomes" id="UP000606044"/>
    </source>
</evidence>
<dbReference type="EMBL" id="BMCT01000001">
    <property type="protein sequence ID" value="GGF57054.1"/>
    <property type="molecule type" value="Genomic_DNA"/>
</dbReference>
<dbReference type="PROSITE" id="PS50192">
    <property type="entry name" value="T_SNARE"/>
    <property type="match status" value="1"/>
</dbReference>
<dbReference type="PANTHER" id="PTHR32089:SF112">
    <property type="entry name" value="LYSOZYME-LIKE PROTEIN-RELATED"/>
    <property type="match status" value="1"/>
</dbReference>
<dbReference type="InterPro" id="IPR044398">
    <property type="entry name" value="Globin-sensor_dom"/>
</dbReference>
<comment type="subcellular location">
    <subcellularLocation>
        <location evidence="1">Cell inner membrane</location>
        <topology evidence="1">Multi-pass membrane protein</topology>
    </subcellularLocation>
</comment>
<dbReference type="Pfam" id="PF11563">
    <property type="entry name" value="Protoglobin"/>
    <property type="match status" value="1"/>
</dbReference>
<dbReference type="Proteomes" id="UP000606044">
    <property type="component" value="Unassembled WGS sequence"/>
</dbReference>
<accession>A0A917BTQ2</accession>
<organism evidence="8 9">
    <name type="scientific">Azorhizobium oxalatiphilum</name>
    <dbReference type="NCBI Taxonomy" id="980631"/>
    <lineage>
        <taxon>Bacteria</taxon>
        <taxon>Pseudomonadati</taxon>
        <taxon>Pseudomonadota</taxon>
        <taxon>Alphaproteobacteria</taxon>
        <taxon>Hyphomicrobiales</taxon>
        <taxon>Xanthobacteraceae</taxon>
        <taxon>Azorhizobium</taxon>
    </lineage>
</organism>
<sequence>MTRNLDVAQALSFHRIDAATSRVLRRHRAYILEILPPALDAFYAHVARFADAMRFFSGADRVQHARDMQLTHWGRLAEGRFDASYVASVTRIGEVHHAIGLEPHFYIGGYNFLLVTLNARVVRDLGSGLFHRKGLAEAVALQEALTRATMLDMDLAISVYLDRGQAERRRTLDGLAEMLDGSVGAVVQSLSHSAGDMKSAAEAMHALAGQTLTRAEAVGSASAGAADSVRSVATATEEMSNSVQEVGQRVSASATIAARAVEVAGETAATVERLSAAADRIGAIVDLISNIASQTNLLALNATIESARAGDAGRGFAVVAQEVKALAGQTGGATAEIEAQIAAMQAAAGETARAIGSITEIVREMSTISTDVAAGVEVQKRAAGNIADHVRSASRGADDVSANVSGFNQSASEADVSATQVLSTAADLSSQAVQLRQEMDRVLARMTAA</sequence>
<dbReference type="InterPro" id="IPR004089">
    <property type="entry name" value="MCPsignal_dom"/>
</dbReference>
<comment type="caution">
    <text evidence="8">The sequence shown here is derived from an EMBL/GenBank/DDBJ whole genome shotgun (WGS) entry which is preliminary data.</text>
</comment>
<reference evidence="8" key="2">
    <citation type="submission" date="2020-09" db="EMBL/GenBank/DDBJ databases">
        <authorList>
            <person name="Sun Q."/>
            <person name="Sedlacek I."/>
        </authorList>
    </citation>
    <scope>NUCLEOTIDE SEQUENCE</scope>
    <source>
        <strain evidence="8">CCM 7897</strain>
    </source>
</reference>
<keyword evidence="2" id="KW-0997">Cell inner membrane</keyword>
<dbReference type="InterPro" id="IPR012292">
    <property type="entry name" value="Globin/Proto"/>
</dbReference>
<keyword evidence="9" id="KW-1185">Reference proteome</keyword>
<comment type="similarity">
    <text evidence="4">Belongs to the methyl-accepting chemotaxis (MCP) protein family.</text>
</comment>
<keyword evidence="3 5" id="KW-0807">Transducer</keyword>
<dbReference type="GO" id="GO:0005886">
    <property type="term" value="C:plasma membrane"/>
    <property type="evidence" value="ECO:0007669"/>
    <property type="project" value="UniProtKB-SubCell"/>
</dbReference>
<dbReference type="AlphaFoldDB" id="A0A917BTQ2"/>
<name>A0A917BTQ2_9HYPH</name>
<evidence type="ECO:0000259" key="7">
    <source>
        <dbReference type="PROSITE" id="PS50192"/>
    </source>
</evidence>
<dbReference type="Gene3D" id="1.10.287.950">
    <property type="entry name" value="Methyl-accepting chemotaxis protein"/>
    <property type="match status" value="1"/>
</dbReference>
<dbReference type="InterPro" id="IPR009050">
    <property type="entry name" value="Globin-like_sf"/>
</dbReference>
<dbReference type="InterPro" id="IPR039379">
    <property type="entry name" value="Protoglobin_sensor_dom"/>
</dbReference>
<protein>
    <recommendedName>
        <fullName evidence="10">Methyl-accepting chemotaxis protein</fullName>
    </recommendedName>
</protein>
<dbReference type="Pfam" id="PF00015">
    <property type="entry name" value="MCPsignal"/>
    <property type="match status" value="1"/>
</dbReference>
<dbReference type="GO" id="GO:0019825">
    <property type="term" value="F:oxygen binding"/>
    <property type="evidence" value="ECO:0007669"/>
    <property type="project" value="InterPro"/>
</dbReference>
<dbReference type="PROSITE" id="PS50111">
    <property type="entry name" value="CHEMOTAXIS_TRANSDUC_2"/>
    <property type="match status" value="1"/>
</dbReference>
<proteinExistence type="inferred from homology"/>
<dbReference type="SUPFAM" id="SSF58104">
    <property type="entry name" value="Methyl-accepting chemotaxis protein (MCP) signaling domain"/>
    <property type="match status" value="1"/>
</dbReference>
<reference evidence="8" key="1">
    <citation type="journal article" date="2014" name="Int. J. Syst. Evol. Microbiol.">
        <title>Complete genome sequence of Corynebacterium casei LMG S-19264T (=DSM 44701T), isolated from a smear-ripened cheese.</title>
        <authorList>
            <consortium name="US DOE Joint Genome Institute (JGI-PGF)"/>
            <person name="Walter F."/>
            <person name="Albersmeier A."/>
            <person name="Kalinowski J."/>
            <person name="Ruckert C."/>
        </authorList>
    </citation>
    <scope>NUCLEOTIDE SEQUENCE</scope>
    <source>
        <strain evidence="8">CCM 7897</strain>
    </source>
</reference>
<evidence type="ECO:0000256" key="2">
    <source>
        <dbReference type="ARBA" id="ARBA00022519"/>
    </source>
</evidence>
<evidence type="ECO:0008006" key="10">
    <source>
        <dbReference type="Google" id="ProtNLM"/>
    </source>
</evidence>
<keyword evidence="2" id="KW-1003">Cell membrane</keyword>
<evidence type="ECO:0000256" key="3">
    <source>
        <dbReference type="ARBA" id="ARBA00023224"/>
    </source>
</evidence>
<evidence type="ECO:0000259" key="6">
    <source>
        <dbReference type="PROSITE" id="PS50111"/>
    </source>
</evidence>
<evidence type="ECO:0000256" key="4">
    <source>
        <dbReference type="ARBA" id="ARBA00029447"/>
    </source>
</evidence>
<dbReference type="CDD" id="cd01068">
    <property type="entry name" value="globin_sensor"/>
    <property type="match status" value="1"/>
</dbReference>
<dbReference type="SUPFAM" id="SSF46458">
    <property type="entry name" value="Globin-like"/>
    <property type="match status" value="1"/>
</dbReference>
<feature type="domain" description="T-SNARE coiled-coil homology" evidence="7">
    <location>
        <begin position="345"/>
        <end position="407"/>
    </location>
</feature>
<dbReference type="PANTHER" id="PTHR32089">
    <property type="entry name" value="METHYL-ACCEPTING CHEMOTAXIS PROTEIN MCPB"/>
    <property type="match status" value="1"/>
</dbReference>
<evidence type="ECO:0000256" key="1">
    <source>
        <dbReference type="ARBA" id="ARBA00004429"/>
    </source>
</evidence>
<dbReference type="RefSeq" id="WP_188576952.1">
    <property type="nucleotide sequence ID" value="NZ_BMCT01000001.1"/>
</dbReference>
<keyword evidence="2" id="KW-0472">Membrane</keyword>
<dbReference type="GO" id="GO:0007165">
    <property type="term" value="P:signal transduction"/>
    <property type="evidence" value="ECO:0007669"/>
    <property type="project" value="UniProtKB-KW"/>
</dbReference>
<dbReference type="GO" id="GO:0020037">
    <property type="term" value="F:heme binding"/>
    <property type="evidence" value="ECO:0007669"/>
    <property type="project" value="InterPro"/>
</dbReference>
<evidence type="ECO:0000313" key="8">
    <source>
        <dbReference type="EMBL" id="GGF57054.1"/>
    </source>
</evidence>
<dbReference type="InterPro" id="IPR000727">
    <property type="entry name" value="T_SNARE_dom"/>
</dbReference>
<evidence type="ECO:0000256" key="5">
    <source>
        <dbReference type="PROSITE-ProRule" id="PRU00284"/>
    </source>
</evidence>
<gene>
    <name evidence="8" type="ORF">GCM10007301_15960</name>
</gene>
<feature type="domain" description="Methyl-accepting transducer" evidence="6">
    <location>
        <begin position="200"/>
        <end position="429"/>
    </location>
</feature>
<dbReference type="Gene3D" id="1.10.490.10">
    <property type="entry name" value="Globins"/>
    <property type="match status" value="1"/>
</dbReference>